<dbReference type="Proteomes" id="UP000824321">
    <property type="component" value="Chromosome"/>
</dbReference>
<keyword evidence="1" id="KW-1133">Transmembrane helix</keyword>
<evidence type="ECO:0000313" key="3">
    <source>
        <dbReference type="Proteomes" id="UP000824321"/>
    </source>
</evidence>
<organism evidence="2 3">
    <name type="scientific">Qipengyuania gelatinilytica</name>
    <dbReference type="NCBI Taxonomy" id="2867231"/>
    <lineage>
        <taxon>Bacteria</taxon>
        <taxon>Pseudomonadati</taxon>
        <taxon>Pseudomonadota</taxon>
        <taxon>Alphaproteobacteria</taxon>
        <taxon>Sphingomonadales</taxon>
        <taxon>Erythrobacteraceae</taxon>
        <taxon>Qipengyuania</taxon>
    </lineage>
</organism>
<keyword evidence="1" id="KW-0812">Transmembrane</keyword>
<dbReference type="EMBL" id="CP081294">
    <property type="protein sequence ID" value="QZD94596.1"/>
    <property type="molecule type" value="Genomic_DNA"/>
</dbReference>
<proteinExistence type="predicted"/>
<keyword evidence="3" id="KW-1185">Reference proteome</keyword>
<evidence type="ECO:0000256" key="1">
    <source>
        <dbReference type="SAM" id="Phobius"/>
    </source>
</evidence>
<sequence>MNMRSYFAGMGTYLRVMVVLFWIVVGIIIIWNLASGVPAAPWWIYASFAAVIVPMWFVGKWLQSFKE</sequence>
<evidence type="ECO:0000313" key="2">
    <source>
        <dbReference type="EMBL" id="QZD94596.1"/>
    </source>
</evidence>
<protein>
    <recommendedName>
        <fullName evidence="4">DUF2842 domain-containing protein</fullName>
    </recommendedName>
</protein>
<feature type="transmembrane region" description="Helical" evidence="1">
    <location>
        <begin position="12"/>
        <end position="34"/>
    </location>
</feature>
<name>A0ABX9A015_9SPHN</name>
<accession>A0ABX9A015</accession>
<dbReference type="RefSeq" id="WP_221430341.1">
    <property type="nucleotide sequence ID" value="NZ_CP081294.1"/>
</dbReference>
<feature type="transmembrane region" description="Helical" evidence="1">
    <location>
        <begin position="40"/>
        <end position="59"/>
    </location>
</feature>
<reference evidence="2 3" key="1">
    <citation type="submission" date="2021-08" db="EMBL/GenBank/DDBJ databases">
        <title>Comparative Genomics Analysis of the Genus Qipengyuania Reveals Extensive Genetic Diversity and Metabolic Versatility, Including the Description of Fifteen Novel Species.</title>
        <authorList>
            <person name="Liu Y."/>
        </authorList>
    </citation>
    <scope>NUCLEOTIDE SEQUENCE [LARGE SCALE GENOMIC DNA]</scope>
    <source>
        <strain evidence="2 3">1NDH1</strain>
    </source>
</reference>
<evidence type="ECO:0008006" key="4">
    <source>
        <dbReference type="Google" id="ProtNLM"/>
    </source>
</evidence>
<keyword evidence="1" id="KW-0472">Membrane</keyword>
<gene>
    <name evidence="2" type="ORF">K3136_10905</name>
</gene>